<comment type="caution">
    <text evidence="3">The sequence shown here is derived from an EMBL/GenBank/DDBJ whole genome shotgun (WGS) entry which is preliminary data.</text>
</comment>
<gene>
    <name evidence="3" type="ORF">E2C01_008712</name>
</gene>
<evidence type="ECO:0000313" key="3">
    <source>
        <dbReference type="EMBL" id="MPC15908.1"/>
    </source>
</evidence>
<protein>
    <submittedName>
        <fullName evidence="3">Uncharacterized protein</fullName>
    </submittedName>
</protein>
<keyword evidence="2" id="KW-1133">Transmembrane helix</keyword>
<name>A0A5B7D335_PORTR</name>
<evidence type="ECO:0000313" key="4">
    <source>
        <dbReference type="Proteomes" id="UP000324222"/>
    </source>
</evidence>
<dbReference type="EMBL" id="VSRR010000463">
    <property type="protein sequence ID" value="MPC15908.1"/>
    <property type="molecule type" value="Genomic_DNA"/>
</dbReference>
<organism evidence="3 4">
    <name type="scientific">Portunus trituberculatus</name>
    <name type="common">Swimming crab</name>
    <name type="synonym">Neptunus trituberculatus</name>
    <dbReference type="NCBI Taxonomy" id="210409"/>
    <lineage>
        <taxon>Eukaryota</taxon>
        <taxon>Metazoa</taxon>
        <taxon>Ecdysozoa</taxon>
        <taxon>Arthropoda</taxon>
        <taxon>Crustacea</taxon>
        <taxon>Multicrustacea</taxon>
        <taxon>Malacostraca</taxon>
        <taxon>Eumalacostraca</taxon>
        <taxon>Eucarida</taxon>
        <taxon>Decapoda</taxon>
        <taxon>Pleocyemata</taxon>
        <taxon>Brachyura</taxon>
        <taxon>Eubrachyura</taxon>
        <taxon>Portunoidea</taxon>
        <taxon>Portunidae</taxon>
        <taxon>Portuninae</taxon>
        <taxon>Portunus</taxon>
    </lineage>
</organism>
<feature type="transmembrane region" description="Helical" evidence="2">
    <location>
        <begin position="46"/>
        <end position="65"/>
    </location>
</feature>
<reference evidence="3 4" key="1">
    <citation type="submission" date="2019-05" db="EMBL/GenBank/DDBJ databases">
        <title>Another draft genome of Portunus trituberculatus and its Hox gene families provides insights of decapod evolution.</title>
        <authorList>
            <person name="Jeong J.-H."/>
            <person name="Song I."/>
            <person name="Kim S."/>
            <person name="Choi T."/>
            <person name="Kim D."/>
            <person name="Ryu S."/>
            <person name="Kim W."/>
        </authorList>
    </citation>
    <scope>NUCLEOTIDE SEQUENCE [LARGE SCALE GENOMIC DNA]</scope>
    <source>
        <tissue evidence="3">Muscle</tissue>
    </source>
</reference>
<dbReference type="Proteomes" id="UP000324222">
    <property type="component" value="Unassembled WGS sequence"/>
</dbReference>
<keyword evidence="2" id="KW-0472">Membrane</keyword>
<accession>A0A5B7D335</accession>
<keyword evidence="4" id="KW-1185">Reference proteome</keyword>
<dbReference type="AlphaFoldDB" id="A0A5B7D335"/>
<feature type="region of interest" description="Disordered" evidence="1">
    <location>
        <begin position="15"/>
        <end position="40"/>
    </location>
</feature>
<evidence type="ECO:0000256" key="2">
    <source>
        <dbReference type="SAM" id="Phobius"/>
    </source>
</evidence>
<evidence type="ECO:0000256" key="1">
    <source>
        <dbReference type="SAM" id="MobiDB-lite"/>
    </source>
</evidence>
<proteinExistence type="predicted"/>
<sequence>MFRLIRARREFKVSRPCSPRGVNSMKIERERTGRAGGASGRRRERCLRTILLLLLRTLLLSWPNLVSPLHSLTEQYLFSLSAP</sequence>
<keyword evidence="2" id="KW-0812">Transmembrane</keyword>